<organism evidence="2 3">
    <name type="scientific">Dreissena polymorpha</name>
    <name type="common">Zebra mussel</name>
    <name type="synonym">Mytilus polymorpha</name>
    <dbReference type="NCBI Taxonomy" id="45954"/>
    <lineage>
        <taxon>Eukaryota</taxon>
        <taxon>Metazoa</taxon>
        <taxon>Spiralia</taxon>
        <taxon>Lophotrochozoa</taxon>
        <taxon>Mollusca</taxon>
        <taxon>Bivalvia</taxon>
        <taxon>Autobranchia</taxon>
        <taxon>Heteroconchia</taxon>
        <taxon>Euheterodonta</taxon>
        <taxon>Imparidentia</taxon>
        <taxon>Neoheterodontei</taxon>
        <taxon>Myida</taxon>
        <taxon>Dreissenoidea</taxon>
        <taxon>Dreissenidae</taxon>
        <taxon>Dreissena</taxon>
    </lineage>
</organism>
<dbReference type="AlphaFoldDB" id="A0A9D4G2Y9"/>
<proteinExistence type="predicted"/>
<gene>
    <name evidence="2" type="ORF">DPMN_136520</name>
</gene>
<sequence length="327" mass="36790">MQLVQRYCIDVKANSSVTEVHRPVCYTKVNYASHQISKIDKGCMDQTACECLMNSNTFCTASVPSPEYHYCCSTAECNKQITKLDFGGKGRRKKRSFGWQAICNTGRDHLKKSSTCIKAIFSSGNHNLNKRSYSTQAILNTGKSHMKKRSTGSEANFSTSTALWNGSSPSCIEPVTGNFTEEVPPETLKPPMVPPKPEDKNYEHELNIGKEGKGDWGCITILYQVSTQAMWSQRKLPSSKHQEVTSSRQKKNNNRRMKTAITDTHNQTLVNLFDLQGTHTNGKVLKGHVYNSDRDCWSERPKHNGYREPKDSQKARIMLSPMSPSQP</sequence>
<evidence type="ECO:0000313" key="3">
    <source>
        <dbReference type="Proteomes" id="UP000828390"/>
    </source>
</evidence>
<keyword evidence="3" id="KW-1185">Reference proteome</keyword>
<accession>A0A9D4G2Y9</accession>
<reference evidence="2" key="1">
    <citation type="journal article" date="2019" name="bioRxiv">
        <title>The Genome of the Zebra Mussel, Dreissena polymorpha: A Resource for Invasive Species Research.</title>
        <authorList>
            <person name="McCartney M.A."/>
            <person name="Auch B."/>
            <person name="Kono T."/>
            <person name="Mallez S."/>
            <person name="Zhang Y."/>
            <person name="Obille A."/>
            <person name="Becker A."/>
            <person name="Abrahante J.E."/>
            <person name="Garbe J."/>
            <person name="Badalamenti J.P."/>
            <person name="Herman A."/>
            <person name="Mangelson H."/>
            <person name="Liachko I."/>
            <person name="Sullivan S."/>
            <person name="Sone E.D."/>
            <person name="Koren S."/>
            <person name="Silverstein K.A.T."/>
            <person name="Beckman K.B."/>
            <person name="Gohl D.M."/>
        </authorList>
    </citation>
    <scope>NUCLEOTIDE SEQUENCE</scope>
    <source>
        <strain evidence="2">Duluth1</strain>
        <tissue evidence="2">Whole animal</tissue>
    </source>
</reference>
<feature type="region of interest" description="Disordered" evidence="1">
    <location>
        <begin position="234"/>
        <end position="256"/>
    </location>
</feature>
<feature type="compositionally biased region" description="Basic and acidic residues" evidence="1">
    <location>
        <begin position="293"/>
        <end position="314"/>
    </location>
</feature>
<dbReference type="EMBL" id="JAIWYP010000006">
    <property type="protein sequence ID" value="KAH3808169.1"/>
    <property type="molecule type" value="Genomic_DNA"/>
</dbReference>
<name>A0A9D4G2Y9_DREPO</name>
<evidence type="ECO:0000313" key="2">
    <source>
        <dbReference type="EMBL" id="KAH3808169.1"/>
    </source>
</evidence>
<feature type="region of interest" description="Disordered" evidence="1">
    <location>
        <begin position="293"/>
        <end position="327"/>
    </location>
</feature>
<dbReference type="Proteomes" id="UP000828390">
    <property type="component" value="Unassembled WGS sequence"/>
</dbReference>
<comment type="caution">
    <text evidence="2">The sequence shown here is derived from an EMBL/GenBank/DDBJ whole genome shotgun (WGS) entry which is preliminary data.</text>
</comment>
<reference evidence="2" key="2">
    <citation type="submission" date="2020-11" db="EMBL/GenBank/DDBJ databases">
        <authorList>
            <person name="McCartney M.A."/>
            <person name="Auch B."/>
            <person name="Kono T."/>
            <person name="Mallez S."/>
            <person name="Becker A."/>
            <person name="Gohl D.M."/>
            <person name="Silverstein K.A.T."/>
            <person name="Koren S."/>
            <person name="Bechman K.B."/>
            <person name="Herman A."/>
            <person name="Abrahante J.E."/>
            <person name="Garbe J."/>
        </authorList>
    </citation>
    <scope>NUCLEOTIDE SEQUENCE</scope>
    <source>
        <strain evidence="2">Duluth1</strain>
        <tissue evidence="2">Whole animal</tissue>
    </source>
</reference>
<evidence type="ECO:0000256" key="1">
    <source>
        <dbReference type="SAM" id="MobiDB-lite"/>
    </source>
</evidence>
<protein>
    <submittedName>
        <fullName evidence="2">Uncharacterized protein</fullName>
    </submittedName>
</protein>